<evidence type="ECO:0000256" key="7">
    <source>
        <dbReference type="SAM" id="MobiDB-lite"/>
    </source>
</evidence>
<evidence type="ECO:0000256" key="1">
    <source>
        <dbReference type="ARBA" id="ARBA00004613"/>
    </source>
</evidence>
<dbReference type="GeneID" id="108569139"/>
<evidence type="ECO:0000313" key="8">
    <source>
        <dbReference type="Proteomes" id="UP000695000"/>
    </source>
</evidence>
<comment type="similarity">
    <text evidence="2">Belongs to the pyrokinin family.</text>
</comment>
<evidence type="ECO:0000256" key="6">
    <source>
        <dbReference type="ARBA" id="ARBA00023320"/>
    </source>
</evidence>
<dbReference type="Proteomes" id="UP000695000">
    <property type="component" value="Unplaced"/>
</dbReference>
<keyword evidence="4" id="KW-0372">Hormone</keyword>
<comment type="subcellular location">
    <subcellularLocation>
        <location evidence="1">Secreted</location>
    </subcellularLocation>
</comment>
<evidence type="ECO:0000256" key="2">
    <source>
        <dbReference type="ARBA" id="ARBA00007714"/>
    </source>
</evidence>
<evidence type="ECO:0000256" key="4">
    <source>
        <dbReference type="ARBA" id="ARBA00022702"/>
    </source>
</evidence>
<organism evidence="8 9">
    <name type="scientific">Nicrophorus vespilloides</name>
    <name type="common">Boreal carrion beetle</name>
    <dbReference type="NCBI Taxonomy" id="110193"/>
    <lineage>
        <taxon>Eukaryota</taxon>
        <taxon>Metazoa</taxon>
        <taxon>Ecdysozoa</taxon>
        <taxon>Arthropoda</taxon>
        <taxon>Hexapoda</taxon>
        <taxon>Insecta</taxon>
        <taxon>Pterygota</taxon>
        <taxon>Neoptera</taxon>
        <taxon>Endopterygota</taxon>
        <taxon>Coleoptera</taxon>
        <taxon>Polyphaga</taxon>
        <taxon>Staphyliniformia</taxon>
        <taxon>Silphidae</taxon>
        <taxon>Nicrophorinae</taxon>
        <taxon>Nicrophorus</taxon>
    </lineage>
</organism>
<accession>A0ABM1NGV8</accession>
<dbReference type="InterPro" id="IPR001484">
    <property type="entry name" value="Pyrokinin_CS"/>
</dbReference>
<evidence type="ECO:0000256" key="3">
    <source>
        <dbReference type="ARBA" id="ARBA00022525"/>
    </source>
</evidence>
<name>A0ABM1NGV8_NICVS</name>
<keyword evidence="5" id="KW-0027">Amidation</keyword>
<reference evidence="9" key="1">
    <citation type="submission" date="2025-08" db="UniProtKB">
        <authorList>
            <consortium name="RefSeq"/>
        </authorList>
    </citation>
    <scope>IDENTIFICATION</scope>
    <source>
        <tissue evidence="9">Whole Larva</tissue>
    </source>
</reference>
<keyword evidence="8" id="KW-1185">Reference proteome</keyword>
<evidence type="ECO:0000313" key="9">
    <source>
        <dbReference type="RefSeq" id="XP_017786058.1"/>
    </source>
</evidence>
<dbReference type="RefSeq" id="XP_017786058.1">
    <property type="nucleotide sequence ID" value="XM_017930569.1"/>
</dbReference>
<dbReference type="InterPro" id="IPR008730">
    <property type="entry name" value="PBAN"/>
</dbReference>
<keyword evidence="6" id="KW-0527">Neuropeptide</keyword>
<dbReference type="PROSITE" id="PS00539">
    <property type="entry name" value="PYROKININ"/>
    <property type="match status" value="1"/>
</dbReference>
<dbReference type="Pfam" id="PF05874">
    <property type="entry name" value="PBAN"/>
    <property type="match status" value="1"/>
</dbReference>
<protein>
    <submittedName>
        <fullName evidence="9">PBAN-type neuropeptides-like</fullName>
    </submittedName>
</protein>
<proteinExistence type="inferred from homology"/>
<sequence>MTRMGRILEVLPDGYCALAAGKKDLPVLIKTRLKVTAIHLRDRARHRVGTKDQHCPAMVRQAIFVLAVLILVAICHSADNDERSIDSYSKRKMSALWFGPRLGRKKRNPSSDELLKNTNLDREQLVALLEMLQESPWAVVALNEGKRHNKMNFTPRLGRESGEDLAGSTNPNVGANRWIQDTEINGDLMSQRSPPFAPRLGRRVVPFSPRLGRENDRLF</sequence>
<gene>
    <name evidence="9" type="primary">LOC108569139</name>
</gene>
<evidence type="ECO:0000256" key="5">
    <source>
        <dbReference type="ARBA" id="ARBA00022815"/>
    </source>
</evidence>
<keyword evidence="3" id="KW-0964">Secreted</keyword>
<feature type="region of interest" description="Disordered" evidence="7">
    <location>
        <begin position="154"/>
        <end position="175"/>
    </location>
</feature>